<dbReference type="UniPathway" id="UPA00232"/>
<name>A0A2H5SNR7_RHIID</name>
<comment type="cofactor">
    <cofactor evidence="1 11">
        <name>FAD</name>
        <dbReference type="ChEBI" id="CHEBI:57692"/>
    </cofactor>
</comment>
<keyword evidence="7 11" id="KW-0560">Oxidoreductase</keyword>
<dbReference type="SUPFAM" id="SSF51905">
    <property type="entry name" value="FAD/NAD(P)-binding domain"/>
    <property type="match status" value="1"/>
</dbReference>
<comment type="pathway">
    <text evidence="11">Cofactor biosynthesis; ubiquinone biosynthesis.</text>
</comment>
<comment type="subunit">
    <text evidence="11">Component of a multi-subunit COQ enzyme complex, composed of at least COQ3, COQ4, COQ5, COQ6, COQ7 and COQ9.</text>
</comment>
<sequence length="511" mass="57542">MSLKYLPNRILFQNNKLFNINLFSSIFRQQYHKINIRKRYLATVSSSTSSDLLENIYDIVIVGGGISGSALACALASSSKITGSQKRVAIIESSDTSNIKGWKPIKGEFSNRVSSLTPRSVEFFKGIGVWQNIEEERIKPFKDMQVWDGISDARIKFNNENTGIGPLAWILENYNIHHAILRTLDQYKEDSDVDFLDNTKVQKISFDKENKDEPFDLSDWPCVELSNGKKLKTRLLVGADGINSPVRSFANIDSLGWDYNSHAVVATLHVDSNVENKTAWQRFLPTGPIAMLPLQNGYSSMVWSTTPNLANKIRSMSSNDFVHLVNAAFQLRMADLEYFYSQLGDGESVDFQNEFEWRKDVQSKNSNYKEEFPPIVLGVQEKTRAGFPLRMRNAESYIKERIVLVGDAAHTIHPLAGQGLNQGLADVQCLLKVIEQGIINGQDIGDINLLREYSSERYFANIMMLGVVDKLHKLFGTSLTPIVLARSFGLKVLDNFDPIKAEIMKFAMGAE</sequence>
<organism evidence="13 14">
    <name type="scientific">Rhizophagus irregularis (strain DAOM 181602 / DAOM 197198 / MUCL 43194)</name>
    <name type="common">Arbuscular mycorrhizal fungus</name>
    <name type="synonym">Glomus intraradices</name>
    <dbReference type="NCBI Taxonomy" id="747089"/>
    <lineage>
        <taxon>Eukaryota</taxon>
        <taxon>Fungi</taxon>
        <taxon>Fungi incertae sedis</taxon>
        <taxon>Mucoromycota</taxon>
        <taxon>Glomeromycotina</taxon>
        <taxon>Glomeromycetes</taxon>
        <taxon>Glomerales</taxon>
        <taxon>Glomeraceae</taxon>
        <taxon>Rhizophagus</taxon>
    </lineage>
</organism>
<dbReference type="InterPro" id="IPR036188">
    <property type="entry name" value="FAD/NAD-bd_sf"/>
</dbReference>
<dbReference type="GO" id="GO:0031314">
    <property type="term" value="C:extrinsic component of mitochondrial inner membrane"/>
    <property type="evidence" value="ECO:0007669"/>
    <property type="project" value="UniProtKB-UniRule"/>
</dbReference>
<dbReference type="InterPro" id="IPR010971">
    <property type="entry name" value="UbiH/COQ6"/>
</dbReference>
<dbReference type="GO" id="GO:0120538">
    <property type="term" value="F:2-methoxy-6-polyprenolphenol 4-hydroxylase activity"/>
    <property type="evidence" value="ECO:0007669"/>
    <property type="project" value="UniProtKB-EC"/>
</dbReference>
<dbReference type="Pfam" id="PF01494">
    <property type="entry name" value="FAD_binding_3"/>
    <property type="match status" value="1"/>
</dbReference>
<dbReference type="Proteomes" id="UP000018888">
    <property type="component" value="Unassembled WGS sequence"/>
</dbReference>
<evidence type="ECO:0000259" key="12">
    <source>
        <dbReference type="Pfam" id="PF01494"/>
    </source>
</evidence>
<keyword evidence="3 11" id="KW-0285">Flavoprotein</keyword>
<dbReference type="NCBIfam" id="TIGR01989">
    <property type="entry name" value="COQ6"/>
    <property type="match status" value="1"/>
</dbReference>
<evidence type="ECO:0000313" key="13">
    <source>
        <dbReference type="EMBL" id="POG73700.1"/>
    </source>
</evidence>
<dbReference type="SMR" id="A0A2H5SNR7"/>
<keyword evidence="6 11" id="KW-0274">FAD</keyword>
<dbReference type="PANTHER" id="PTHR43876">
    <property type="entry name" value="UBIQUINONE BIOSYNTHESIS MONOOXYGENASE COQ6, MITOCHONDRIAL"/>
    <property type="match status" value="1"/>
</dbReference>
<proteinExistence type="inferred from homology"/>
<reference evidence="13 14" key="1">
    <citation type="journal article" date="2013" name="Proc. Natl. Acad. Sci. U.S.A.">
        <title>Genome of an arbuscular mycorrhizal fungus provides insight into the oldest plant symbiosis.</title>
        <authorList>
            <person name="Tisserant E."/>
            <person name="Malbreil M."/>
            <person name="Kuo A."/>
            <person name="Kohler A."/>
            <person name="Symeonidi A."/>
            <person name="Balestrini R."/>
            <person name="Charron P."/>
            <person name="Duensing N."/>
            <person name="Frei Dit Frey N."/>
            <person name="Gianinazzi-Pearson V."/>
            <person name="Gilbert L.B."/>
            <person name="Handa Y."/>
            <person name="Herr J.R."/>
            <person name="Hijri M."/>
            <person name="Koul R."/>
            <person name="Kawaguchi M."/>
            <person name="Krajinski F."/>
            <person name="Lammers P.J."/>
            <person name="Masclaux F.G."/>
            <person name="Murat C."/>
            <person name="Morin E."/>
            <person name="Ndikumana S."/>
            <person name="Pagni M."/>
            <person name="Petitpierre D."/>
            <person name="Requena N."/>
            <person name="Rosikiewicz P."/>
            <person name="Riley R."/>
            <person name="Saito K."/>
            <person name="San Clemente H."/>
            <person name="Shapiro H."/>
            <person name="van Tuinen D."/>
            <person name="Becard G."/>
            <person name="Bonfante P."/>
            <person name="Paszkowski U."/>
            <person name="Shachar-Hill Y.Y."/>
            <person name="Tuskan G.A."/>
            <person name="Young P.W."/>
            <person name="Sanders I.R."/>
            <person name="Henrissat B."/>
            <person name="Rensing S.A."/>
            <person name="Grigoriev I.V."/>
            <person name="Corradi N."/>
            <person name="Roux C."/>
            <person name="Martin F."/>
        </authorList>
    </citation>
    <scope>NUCLEOTIDE SEQUENCE [LARGE SCALE GENOMIC DNA]</scope>
    <source>
        <strain evidence="13 14">DAOM 197198</strain>
    </source>
</reference>
<dbReference type="PRINTS" id="PR00420">
    <property type="entry name" value="RNGMNOXGNASE"/>
</dbReference>
<feature type="domain" description="FAD-binding" evidence="12">
    <location>
        <begin position="58"/>
        <end position="457"/>
    </location>
</feature>
<keyword evidence="14" id="KW-1185">Reference proteome</keyword>
<evidence type="ECO:0000256" key="1">
    <source>
        <dbReference type="ARBA" id="ARBA00001974"/>
    </source>
</evidence>
<dbReference type="Gene3D" id="3.50.50.60">
    <property type="entry name" value="FAD/NAD(P)-binding domain"/>
    <property type="match status" value="2"/>
</dbReference>
<dbReference type="PROSITE" id="PS01304">
    <property type="entry name" value="UBIH"/>
    <property type="match status" value="1"/>
</dbReference>
<keyword evidence="10 11" id="KW-0472">Membrane</keyword>
<evidence type="ECO:0000256" key="8">
    <source>
        <dbReference type="ARBA" id="ARBA00023033"/>
    </source>
</evidence>
<evidence type="ECO:0000256" key="10">
    <source>
        <dbReference type="ARBA" id="ARBA00023136"/>
    </source>
</evidence>
<comment type="subcellular location">
    <subcellularLocation>
        <location evidence="11">Mitochondrion inner membrane</location>
        <topology evidence="11">Peripheral membrane protein</topology>
        <orientation evidence="11">Matrix side</orientation>
    </subcellularLocation>
</comment>
<accession>A0A2H5SNR7</accession>
<gene>
    <name evidence="11" type="primary">COQ6</name>
    <name evidence="13" type="ORF">GLOIN_2v1772223</name>
</gene>
<evidence type="ECO:0000256" key="11">
    <source>
        <dbReference type="HAMAP-Rule" id="MF_03193"/>
    </source>
</evidence>
<dbReference type="InterPro" id="IPR051205">
    <property type="entry name" value="UbiH/COQ6_monooxygenase"/>
</dbReference>
<dbReference type="EC" id="1.14.15.45" evidence="11"/>
<comment type="similarity">
    <text evidence="2 11">Belongs to the UbiH/COQ6 family.</text>
</comment>
<dbReference type="GO" id="GO:0106364">
    <property type="term" value="F:4-hydroxy-3-all-trans-polyprenylbenzoate oxygenase activity"/>
    <property type="evidence" value="ECO:0007669"/>
    <property type="project" value="UniProtKB-EC"/>
</dbReference>
<dbReference type="NCBIfam" id="TIGR01988">
    <property type="entry name" value="Ubi-OHases"/>
    <property type="match status" value="1"/>
</dbReference>
<dbReference type="InterPro" id="IPR018168">
    <property type="entry name" value="Ubi_Hdrlase_CS"/>
</dbReference>
<dbReference type="EC" id="1.14.15.46" evidence="11"/>
<keyword evidence="4 11" id="KW-0831">Ubiquinone biosynthesis</keyword>
<evidence type="ECO:0000256" key="5">
    <source>
        <dbReference type="ARBA" id="ARBA00022792"/>
    </source>
</evidence>
<keyword evidence="9 11" id="KW-0496">Mitochondrion</keyword>
<dbReference type="InterPro" id="IPR000689">
    <property type="entry name" value="UbQ_mOase_COQ6"/>
</dbReference>
<evidence type="ECO:0000256" key="3">
    <source>
        <dbReference type="ARBA" id="ARBA00022630"/>
    </source>
</evidence>
<evidence type="ECO:0000256" key="6">
    <source>
        <dbReference type="ARBA" id="ARBA00022827"/>
    </source>
</evidence>
<dbReference type="FunFam" id="3.50.50.60:FF:000021">
    <property type="entry name" value="Ubiquinone biosynthesis monooxygenase COQ6"/>
    <property type="match status" value="1"/>
</dbReference>
<comment type="catalytic activity">
    <reaction evidence="11">
        <text>a 2-methoxy-6-(all-trans-polyprenyl)phenol + 2 reduced [2Fe-2S]-[ferredoxin] + O2 + 2 H(+) = a 2-methoxy-6-(all-trans-polyprenyl)benzene-1,4-diol + 2 oxidized [2Fe-2S]-[ferredoxin] + H2O</text>
        <dbReference type="Rhea" id="RHEA:81183"/>
        <dbReference type="Rhea" id="RHEA-COMP:9551"/>
        <dbReference type="Rhea" id="RHEA-COMP:10000"/>
        <dbReference type="Rhea" id="RHEA-COMP:10001"/>
        <dbReference type="Rhea" id="RHEA-COMP:10858"/>
        <dbReference type="ChEBI" id="CHEBI:15377"/>
        <dbReference type="ChEBI" id="CHEBI:15378"/>
        <dbReference type="ChEBI" id="CHEBI:15379"/>
        <dbReference type="ChEBI" id="CHEBI:33737"/>
        <dbReference type="ChEBI" id="CHEBI:33738"/>
        <dbReference type="ChEBI" id="CHEBI:62731"/>
        <dbReference type="ChEBI" id="CHEBI:84166"/>
        <dbReference type="EC" id="1.14.15.46"/>
    </reaction>
</comment>
<dbReference type="GO" id="GO:0016712">
    <property type="term" value="F:oxidoreductase activity, acting on paired donors, with incorporation or reduction of molecular oxygen, reduced flavin or flavoprotein as one donor, and incorporation of one atom of oxygen"/>
    <property type="evidence" value="ECO:0007669"/>
    <property type="project" value="UniProtKB-UniRule"/>
</dbReference>
<keyword evidence="5 11" id="KW-0999">Mitochondrion inner membrane</keyword>
<keyword evidence="8 11" id="KW-0503">Monooxygenase</keyword>
<dbReference type="GO" id="GO:0071949">
    <property type="term" value="F:FAD binding"/>
    <property type="evidence" value="ECO:0007669"/>
    <property type="project" value="InterPro"/>
</dbReference>
<dbReference type="EMBL" id="AUPC02000080">
    <property type="protein sequence ID" value="POG73700.1"/>
    <property type="molecule type" value="Genomic_DNA"/>
</dbReference>
<comment type="function">
    <text evidence="11">FAD-dependent monooxygenase required for two non-consecutive steps during ubiquinone biosynthesis. Required for the C5-ring hydroxylation during ubiquinone biosynthesis by catalyzing the hydroxylation of 4-hydroxy-3-(all-trans-polyprenyl)benzoic acid to 3,4-dihydroxy-5-(all-trans-polyprenyl)benzoic acid. Also acts downstream of coq4, for the C1-hydroxylation during ubiquinone biosynthesis by catalyzing the hydroxylation of 2-methoxy-6-(all-trans-polyprenyl)phenol to 2-methoxy-6-(all-trans-polyprenyl)benzene-1,4-diol. The electrons required for the hydroxylation reaction are funneled indirectly to coq6 from NADPH via a ferredoxin/ferredoxin reductase system.</text>
</comment>
<evidence type="ECO:0000256" key="7">
    <source>
        <dbReference type="ARBA" id="ARBA00023002"/>
    </source>
</evidence>
<reference evidence="13 14" key="2">
    <citation type="journal article" date="2018" name="New Phytol.">
        <title>High intraspecific genome diversity in the model arbuscular mycorrhizal symbiont Rhizophagus irregularis.</title>
        <authorList>
            <person name="Chen E.C.H."/>
            <person name="Morin E."/>
            <person name="Beaudet D."/>
            <person name="Noel J."/>
            <person name="Yildirir G."/>
            <person name="Ndikumana S."/>
            <person name="Charron P."/>
            <person name="St-Onge C."/>
            <person name="Giorgi J."/>
            <person name="Kruger M."/>
            <person name="Marton T."/>
            <person name="Ropars J."/>
            <person name="Grigoriev I.V."/>
            <person name="Hainaut M."/>
            <person name="Henrissat B."/>
            <person name="Roux C."/>
            <person name="Martin F."/>
            <person name="Corradi N."/>
        </authorList>
    </citation>
    <scope>NUCLEOTIDE SEQUENCE [LARGE SCALE GENOMIC DNA]</scope>
    <source>
        <strain evidence="13 14">DAOM 197198</strain>
    </source>
</reference>
<evidence type="ECO:0000313" key="14">
    <source>
        <dbReference type="Proteomes" id="UP000018888"/>
    </source>
</evidence>
<comment type="caution">
    <text evidence="13">The sequence shown here is derived from an EMBL/GenBank/DDBJ whole genome shotgun (WGS) entry which is preliminary data.</text>
</comment>
<comment type="catalytic activity">
    <reaction evidence="11">
        <text>a 4-hydroxy-3-(all-trans-polyprenyl)benzoate + 2 reduced [2Fe-2S]-[ferredoxin] + O2 + 2 H(+) = a 3,4-dihydroxy-5-(all-trans-polyprenyl)benzoate + 2 oxidized [2Fe-2S]-[ferredoxin] + H2O</text>
        <dbReference type="Rhea" id="RHEA:81195"/>
        <dbReference type="Rhea" id="RHEA-COMP:9514"/>
        <dbReference type="Rhea" id="RHEA-COMP:10000"/>
        <dbReference type="Rhea" id="RHEA-COMP:10001"/>
        <dbReference type="Rhea" id="RHEA-COMP:10930"/>
        <dbReference type="ChEBI" id="CHEBI:15377"/>
        <dbReference type="ChEBI" id="CHEBI:15378"/>
        <dbReference type="ChEBI" id="CHEBI:15379"/>
        <dbReference type="ChEBI" id="CHEBI:33737"/>
        <dbReference type="ChEBI" id="CHEBI:33738"/>
        <dbReference type="ChEBI" id="CHEBI:64694"/>
        <dbReference type="ChEBI" id="CHEBI:78396"/>
        <dbReference type="EC" id="1.14.15.45"/>
    </reaction>
</comment>
<dbReference type="PANTHER" id="PTHR43876:SF7">
    <property type="entry name" value="UBIQUINONE BIOSYNTHESIS MONOOXYGENASE COQ6, MITOCHONDRIAL"/>
    <property type="match status" value="1"/>
</dbReference>
<dbReference type="AlphaFoldDB" id="A0A2H5SNR7"/>
<evidence type="ECO:0000256" key="9">
    <source>
        <dbReference type="ARBA" id="ARBA00023128"/>
    </source>
</evidence>
<dbReference type="InterPro" id="IPR002938">
    <property type="entry name" value="FAD-bd"/>
</dbReference>
<dbReference type="STRING" id="747089.A0A2H5SNR7"/>
<dbReference type="VEuPathDB" id="FungiDB:RhiirFUN_011304"/>
<evidence type="ECO:0000256" key="4">
    <source>
        <dbReference type="ARBA" id="ARBA00022688"/>
    </source>
</evidence>
<evidence type="ECO:0000256" key="2">
    <source>
        <dbReference type="ARBA" id="ARBA00005349"/>
    </source>
</evidence>
<protein>
    <recommendedName>
        <fullName evidence="11">Ubiquinone biosynthesis monooxygenase COQ6, mitochondrial</fullName>
        <ecNumber evidence="11">1.14.15.45</ecNumber>
    </recommendedName>
    <alternativeName>
        <fullName evidence="11">2-methoxy-6-polyprenolphenol 4-hydroxylase</fullName>
        <ecNumber evidence="11">1.14.15.46</ecNumber>
    </alternativeName>
</protein>
<dbReference type="HAMAP" id="MF_03193">
    <property type="entry name" value="COQ6_monooxygenase"/>
    <property type="match status" value="1"/>
</dbReference>